<dbReference type="InterPro" id="IPR035068">
    <property type="entry name" value="TldD/PmbA_N"/>
</dbReference>
<gene>
    <name evidence="3" type="ORF">J8J04_02880</name>
</gene>
<dbReference type="EMBL" id="JAGVRH010000019">
    <property type="protein sequence ID" value="MBS2126613.1"/>
    <property type="molecule type" value="Genomic_DNA"/>
</dbReference>
<dbReference type="InterPro" id="IPR045570">
    <property type="entry name" value="Metalloprtase-TldD/E_cen_dom"/>
</dbReference>
<feature type="domain" description="Metalloprotease TldD/E central" evidence="2">
    <location>
        <begin position="115"/>
        <end position="188"/>
    </location>
</feature>
<dbReference type="InterPro" id="IPR047657">
    <property type="entry name" value="PmbA"/>
</dbReference>
<dbReference type="Pfam" id="PF19290">
    <property type="entry name" value="PmbA_TldD_2nd"/>
    <property type="match status" value="1"/>
</dbReference>
<comment type="caution">
    <text evidence="3">The sequence shown here is derived from an EMBL/GenBank/DDBJ whole genome shotgun (WGS) entry which is preliminary data.</text>
</comment>
<accession>A0ABS5K5E1</accession>
<organism evidence="3 4">
    <name type="scientific">'Fragaria x ananassa' phyllody phytoplasma</name>
    <dbReference type="NCBI Taxonomy" id="2358428"/>
    <lineage>
        <taxon>Bacteria</taxon>
        <taxon>Bacillati</taxon>
        <taxon>Mycoplasmatota</taxon>
        <taxon>Mollicutes</taxon>
        <taxon>Acholeplasmatales</taxon>
        <taxon>Acholeplasmataceae</taxon>
        <taxon>Candidatus Phytoplasma</taxon>
        <taxon>16SrXIII (Mexican periwinkle virescence group)</taxon>
    </lineage>
</organism>
<reference evidence="3" key="1">
    <citation type="submission" date="2021-04" db="EMBL/GenBank/DDBJ databases">
        <title>Draft genome sequence of StrPh-CL8, a phytoplasma strain causing strawberry phyllody in Chile.</title>
        <authorList>
            <person name="Cui W."/>
            <person name="Zamorano A."/>
            <person name="Fiore N."/>
        </authorList>
    </citation>
    <scope>NUCLEOTIDE SEQUENCE [LARGE SCALE GENOMIC DNA]</scope>
    <source>
        <strain evidence="3">StrPh-Cl</strain>
    </source>
</reference>
<dbReference type="Pfam" id="PF19289">
    <property type="entry name" value="PmbA_TldD_3rd"/>
    <property type="match status" value="1"/>
</dbReference>
<dbReference type="InterPro" id="IPR045569">
    <property type="entry name" value="Metalloprtase-TldD/E_C"/>
</dbReference>
<dbReference type="SUPFAM" id="SSF111283">
    <property type="entry name" value="Putative modulator of DNA gyrase, PmbA/TldD"/>
    <property type="match status" value="1"/>
</dbReference>
<sequence length="441" mass="49412">MNNFRVNYQKWILRGLEQNLEALEILVKENQTFKLSSDKGKIDACVHSDVISVTVRAIFEGKKTSLSFEKIDNASFDNFIAKLKENCQTITATEPAIIFEGSPSYPEVIENNFDFNQIPLVKKEKLLFTLSQELSKSPYFQNTDDLIYREFYDQTTLLNSKGLRLSHQNSYAYVYAAAIFQKDQEIENSSKIALVKEFNSFNPTLQAHQINKMAAKKLGGQSLISQKYPVVFSNEMFADILEGFSGIFTGSSAYRNLTKLKNKVNHLIASPKVNIIDDPLHKNAYFKEKFDTEGVACQTKTIIAEGVFKGFIHNLKTAAIFKQKPTGNSFNSDILMVNCYLVPGEKTVNQMIKPIKKGVYITDLIGMHAGIKTVSGDFSLQASGFKIEQGKITTPVKMIVVSGNFFDLLKDIQDIANDFEFQISGFGSASVYINNLSIGGK</sequence>
<protein>
    <submittedName>
        <fullName evidence="3">TldD/PmbA family protein</fullName>
    </submittedName>
</protein>
<dbReference type="InterPro" id="IPR036059">
    <property type="entry name" value="TldD/PmbA_sf"/>
</dbReference>
<feature type="domain" description="Metalloprotease TldD/E C-terminal" evidence="1">
    <location>
        <begin position="225"/>
        <end position="440"/>
    </location>
</feature>
<name>A0ABS5K5E1_9MOLU</name>
<dbReference type="PANTHER" id="PTHR43421">
    <property type="entry name" value="METALLOPROTEASE PMBA"/>
    <property type="match status" value="1"/>
</dbReference>
<evidence type="ECO:0000259" key="1">
    <source>
        <dbReference type="Pfam" id="PF19289"/>
    </source>
</evidence>
<evidence type="ECO:0000313" key="3">
    <source>
        <dbReference type="EMBL" id="MBS2126613.1"/>
    </source>
</evidence>
<evidence type="ECO:0000259" key="2">
    <source>
        <dbReference type="Pfam" id="PF19290"/>
    </source>
</evidence>
<proteinExistence type="predicted"/>
<evidence type="ECO:0000313" key="4">
    <source>
        <dbReference type="Proteomes" id="UP000811481"/>
    </source>
</evidence>
<dbReference type="Gene3D" id="3.30.2290.10">
    <property type="entry name" value="PmbA/TldD superfamily"/>
    <property type="match status" value="1"/>
</dbReference>
<keyword evidence="4" id="KW-1185">Reference proteome</keyword>
<dbReference type="PANTHER" id="PTHR43421:SF1">
    <property type="entry name" value="METALLOPROTEASE PMBA"/>
    <property type="match status" value="1"/>
</dbReference>
<dbReference type="Proteomes" id="UP000811481">
    <property type="component" value="Unassembled WGS sequence"/>
</dbReference>